<name>A0A4U2YR81_9BACI</name>
<dbReference type="Pfam" id="PF04404">
    <property type="entry name" value="ERF"/>
    <property type="match status" value="1"/>
</dbReference>
<organism evidence="2 3">
    <name type="scientific">Lysinibacillus mangiferihumi</name>
    <dbReference type="NCBI Taxonomy" id="1130819"/>
    <lineage>
        <taxon>Bacteria</taxon>
        <taxon>Bacillati</taxon>
        <taxon>Bacillota</taxon>
        <taxon>Bacilli</taxon>
        <taxon>Bacillales</taxon>
        <taxon>Bacillaceae</taxon>
        <taxon>Lysinibacillus</taxon>
    </lineage>
</organism>
<feature type="domain" description="Exodeoxyribonuclease X-like C-terminal" evidence="1">
    <location>
        <begin position="172"/>
        <end position="197"/>
    </location>
</feature>
<gene>
    <name evidence="2" type="ORF">FC756_18540</name>
</gene>
<keyword evidence="3" id="KW-1185">Reference proteome</keyword>
<accession>A0A4U2YR81</accession>
<dbReference type="AlphaFoldDB" id="A0A4U2YR81"/>
<dbReference type="InterPro" id="IPR046768">
    <property type="entry name" value="ExoX-like_C"/>
</dbReference>
<evidence type="ECO:0000313" key="2">
    <source>
        <dbReference type="EMBL" id="TKI63185.1"/>
    </source>
</evidence>
<proteinExistence type="predicted"/>
<comment type="caution">
    <text evidence="2">The sequence shown here is derived from an EMBL/GenBank/DDBJ whole genome shotgun (WGS) entry which is preliminary data.</text>
</comment>
<sequence>MIFSPENTNIAAALAKSWGELETPKHNVTVEVTTKKGSRYSFQYTDLNGIFEAARKVFKENNVSIIQNSYTELTECGPLACVETMFLHSSGEWVKSSPLKFPAATGMQDFGGQITYMKRYSLSAMLGIATEKDDDANGVSGNTYDYSNRQQPVNNNKISIPKNAQEASAITLTFGKHQGKTLKQIWREDMAYIQWLASSEKTDEAIREGIGLMQVAAAQQQAQQKMQQVV</sequence>
<evidence type="ECO:0000259" key="1">
    <source>
        <dbReference type="Pfam" id="PF20600"/>
    </source>
</evidence>
<reference evidence="2 3" key="1">
    <citation type="submission" date="2019-04" db="EMBL/GenBank/DDBJ databases">
        <title>Lysinibacillus genome sequencing.</title>
        <authorList>
            <person name="Dunlap C."/>
        </authorList>
    </citation>
    <scope>NUCLEOTIDE SEQUENCE [LARGE SCALE GENOMIC DNA]</scope>
    <source>
        <strain evidence="2 3">CCTCC AB 2010389</strain>
    </source>
</reference>
<dbReference type="RefSeq" id="WP_107896783.1">
    <property type="nucleotide sequence ID" value="NZ_PYWM01000024.1"/>
</dbReference>
<protein>
    <recommendedName>
        <fullName evidence="1">Exodeoxyribonuclease X-like C-terminal domain-containing protein</fullName>
    </recommendedName>
</protein>
<dbReference type="EMBL" id="SZPU01000071">
    <property type="protein sequence ID" value="TKI63185.1"/>
    <property type="molecule type" value="Genomic_DNA"/>
</dbReference>
<evidence type="ECO:0000313" key="3">
    <source>
        <dbReference type="Proteomes" id="UP000308744"/>
    </source>
</evidence>
<dbReference type="Pfam" id="PF20600">
    <property type="entry name" value="ExoX-like_C"/>
    <property type="match status" value="1"/>
</dbReference>
<dbReference type="InterPro" id="IPR007499">
    <property type="entry name" value="ERF_bacteria_virus"/>
</dbReference>
<dbReference type="Proteomes" id="UP000308744">
    <property type="component" value="Unassembled WGS sequence"/>
</dbReference>